<protein>
    <recommendedName>
        <fullName evidence="4">Transcriptional activator HlyU</fullName>
    </recommendedName>
</protein>
<dbReference type="Proteomes" id="UP000017819">
    <property type="component" value="Unassembled WGS sequence"/>
</dbReference>
<reference evidence="2 3" key="1">
    <citation type="journal article" date="2014" name="Genome Announc.">
        <title>Draft Genome Sequence of Lutibaculum baratangense Strain AMV1T, Isolated from a Mud Volcano in Andamans, India.</title>
        <authorList>
            <person name="Singh A."/>
            <person name="Sreenivas A."/>
            <person name="Sathyanarayana Reddy G."/>
            <person name="Pinnaka A.K."/>
            <person name="Shivaji S."/>
        </authorList>
    </citation>
    <scope>NUCLEOTIDE SEQUENCE [LARGE SCALE GENOMIC DNA]</scope>
    <source>
        <strain evidence="2 3">AMV1</strain>
    </source>
</reference>
<evidence type="ECO:0000313" key="3">
    <source>
        <dbReference type="Proteomes" id="UP000017819"/>
    </source>
</evidence>
<dbReference type="OrthoDB" id="9800971at2"/>
<evidence type="ECO:0000256" key="1">
    <source>
        <dbReference type="SAM" id="MobiDB-lite"/>
    </source>
</evidence>
<evidence type="ECO:0000313" key="2">
    <source>
        <dbReference type="EMBL" id="ESR26923.1"/>
    </source>
</evidence>
<keyword evidence="3" id="KW-1185">Reference proteome</keyword>
<proteinExistence type="predicted"/>
<dbReference type="RefSeq" id="WP_023430856.1">
    <property type="nucleotide sequence ID" value="NZ_AWXZ01000013.1"/>
</dbReference>
<evidence type="ECO:0008006" key="4">
    <source>
        <dbReference type="Google" id="ProtNLM"/>
    </source>
</evidence>
<name>V4TMF5_9HYPH</name>
<comment type="caution">
    <text evidence="2">The sequence shown here is derived from an EMBL/GenBank/DDBJ whole genome shotgun (WGS) entry which is preliminary data.</text>
</comment>
<dbReference type="AlphaFoldDB" id="V4TMF5"/>
<dbReference type="PATRIC" id="fig|631454.5.peg.697"/>
<dbReference type="Pfam" id="PF10115">
    <property type="entry name" value="HlyU"/>
    <property type="match status" value="1"/>
</dbReference>
<sequence>MSFLKKLFGGGSNDNRAAEPRVAAEETYEGFRIAATPVPEGGQYRLTAVITKEIDGETKTHRLIRADLFPSEDEAAQFALRKARQVIDEQGERLFAE</sequence>
<accession>V4TMF5</accession>
<feature type="region of interest" description="Disordered" evidence="1">
    <location>
        <begin position="1"/>
        <end position="21"/>
    </location>
</feature>
<dbReference type="STRING" id="631454.N177_0707"/>
<dbReference type="EMBL" id="AWXZ01000013">
    <property type="protein sequence ID" value="ESR26923.1"/>
    <property type="molecule type" value="Genomic_DNA"/>
</dbReference>
<organism evidence="2 3">
    <name type="scientific">Lutibaculum baratangense AMV1</name>
    <dbReference type="NCBI Taxonomy" id="631454"/>
    <lineage>
        <taxon>Bacteria</taxon>
        <taxon>Pseudomonadati</taxon>
        <taxon>Pseudomonadota</taxon>
        <taxon>Alphaproteobacteria</taxon>
        <taxon>Hyphomicrobiales</taxon>
        <taxon>Tepidamorphaceae</taxon>
        <taxon>Lutibaculum</taxon>
    </lineage>
</organism>
<dbReference type="InterPro" id="IPR018772">
    <property type="entry name" value="Transcription_activator_HlyU"/>
</dbReference>
<dbReference type="eggNOG" id="COG5453">
    <property type="taxonomic scope" value="Bacteria"/>
</dbReference>
<gene>
    <name evidence="2" type="ORF">N177_0707</name>
</gene>